<accession>A0AA50CUK2</accession>
<protein>
    <submittedName>
        <fullName evidence="2">Uncharacterized protein</fullName>
    </submittedName>
</protein>
<geneLocation type="plasmid" evidence="2 3">
    <name>unnamed3</name>
</geneLocation>
<evidence type="ECO:0000313" key="3">
    <source>
        <dbReference type="Proteomes" id="UP001234585"/>
    </source>
</evidence>
<gene>
    <name evidence="2" type="ORF">Q9313_26225</name>
</gene>
<dbReference type="AlphaFoldDB" id="A0AA50CUK2"/>
<dbReference type="Proteomes" id="UP001234585">
    <property type="component" value="Plasmid unnamed3"/>
</dbReference>
<evidence type="ECO:0000256" key="1">
    <source>
        <dbReference type="SAM" id="MobiDB-lite"/>
    </source>
</evidence>
<keyword evidence="2" id="KW-0614">Plasmid</keyword>
<keyword evidence="3" id="KW-1185">Reference proteome</keyword>
<evidence type="ECO:0000313" key="2">
    <source>
        <dbReference type="EMBL" id="WLS00870.1"/>
    </source>
</evidence>
<reference evidence="2 3" key="1">
    <citation type="submission" date="2023-08" db="EMBL/GenBank/DDBJ databases">
        <title>Pathogen: clinical or host-associated sample.</title>
        <authorList>
            <person name="Hergert J."/>
            <person name="Casey R."/>
            <person name="Wagner J."/>
            <person name="Young E.L."/>
            <person name="Oakeson K.F."/>
        </authorList>
    </citation>
    <scope>NUCLEOTIDE SEQUENCE [LARGE SCALE GENOMIC DNA]</scope>
    <source>
        <strain evidence="2 3">1760953</strain>
        <plasmid evidence="2 3">unnamed3</plasmid>
    </source>
</reference>
<name>A0AA50CUK2_9HYPH</name>
<dbReference type="EMBL" id="CP132305">
    <property type="protein sequence ID" value="WLS00870.1"/>
    <property type="molecule type" value="Genomic_DNA"/>
</dbReference>
<dbReference type="RefSeq" id="WP_306040876.1">
    <property type="nucleotide sequence ID" value="NZ_CP132305.1"/>
</dbReference>
<feature type="region of interest" description="Disordered" evidence="1">
    <location>
        <begin position="1"/>
        <end position="28"/>
    </location>
</feature>
<proteinExistence type="predicted"/>
<organism evidence="2 3">
    <name type="scientific">Shinella sumterensis</name>
    <dbReference type="NCBI Taxonomy" id="1967501"/>
    <lineage>
        <taxon>Bacteria</taxon>
        <taxon>Pseudomonadati</taxon>
        <taxon>Pseudomonadota</taxon>
        <taxon>Alphaproteobacteria</taxon>
        <taxon>Hyphomicrobiales</taxon>
        <taxon>Rhizobiaceae</taxon>
        <taxon>Shinella</taxon>
    </lineage>
</organism>
<sequence>MPRAESGSRGQEATRQWRRKVRRERRPETDAVDMALAAAVAVYRHVAEAHGSKRDVTRTTGMELMAINFLIAKGYAAEHAERQVRRRVRRLDAEKLVPLVNGPAGGVANQGRFPPAM</sequence>